<name>A0ABW9RUX0_9BACT</name>
<dbReference type="InterPro" id="IPR034660">
    <property type="entry name" value="DinB/YfiT-like"/>
</dbReference>
<keyword evidence="3" id="KW-1185">Reference proteome</keyword>
<dbReference type="Gene3D" id="1.20.120.450">
    <property type="entry name" value="dinb family like domain"/>
    <property type="match status" value="1"/>
</dbReference>
<dbReference type="InterPro" id="IPR024775">
    <property type="entry name" value="DinB-like"/>
</dbReference>
<accession>A0ABW9RUX0</accession>
<evidence type="ECO:0000259" key="1">
    <source>
        <dbReference type="Pfam" id="PF12867"/>
    </source>
</evidence>
<dbReference type="Proteomes" id="UP000798808">
    <property type="component" value="Unassembled WGS sequence"/>
</dbReference>
<sequence length="160" mass="17802">MKEIINRTLIHALDGYNSHLPAKTVLEGLTAKVSGSSLPGAPYTIWQLIGHINFWQVRFIAHLKGQKLTEVPLVEDGWPYDKSPADEGELKAVIKALLDGIAEVRQLLERGADLKHPPNYDSGFDVVTSMATHLSYHLGQVMTLRRMLGDYPPPSGSYIW</sequence>
<dbReference type="RefSeq" id="WP_155173800.1">
    <property type="nucleotide sequence ID" value="NZ_BAAAFL010000043.1"/>
</dbReference>
<reference evidence="2 3" key="1">
    <citation type="submission" date="2019-02" db="EMBL/GenBank/DDBJ databases">
        <authorList>
            <person name="Goldberg S.R."/>
            <person name="Haltli B.A."/>
            <person name="Correa H."/>
            <person name="Russell K.G."/>
        </authorList>
    </citation>
    <scope>NUCLEOTIDE SEQUENCE [LARGE SCALE GENOMIC DNA]</scope>
    <source>
        <strain evidence="2 3">JCM 16186</strain>
    </source>
</reference>
<dbReference type="EMBL" id="SMLW01000598">
    <property type="protein sequence ID" value="MTI26790.1"/>
    <property type="molecule type" value="Genomic_DNA"/>
</dbReference>
<organism evidence="2 3">
    <name type="scientific">Fulvivirga kasyanovii</name>
    <dbReference type="NCBI Taxonomy" id="396812"/>
    <lineage>
        <taxon>Bacteria</taxon>
        <taxon>Pseudomonadati</taxon>
        <taxon>Bacteroidota</taxon>
        <taxon>Cytophagia</taxon>
        <taxon>Cytophagales</taxon>
        <taxon>Fulvivirgaceae</taxon>
        <taxon>Fulvivirga</taxon>
    </lineage>
</organism>
<dbReference type="SUPFAM" id="SSF109854">
    <property type="entry name" value="DinB/YfiT-like putative metalloenzymes"/>
    <property type="match status" value="1"/>
</dbReference>
<gene>
    <name evidence="2" type="ORF">E1163_17680</name>
</gene>
<evidence type="ECO:0000313" key="3">
    <source>
        <dbReference type="Proteomes" id="UP000798808"/>
    </source>
</evidence>
<feature type="domain" description="DinB-like" evidence="1">
    <location>
        <begin position="42"/>
        <end position="141"/>
    </location>
</feature>
<proteinExistence type="predicted"/>
<protein>
    <submittedName>
        <fullName evidence="2">DinB family protein</fullName>
    </submittedName>
</protein>
<evidence type="ECO:0000313" key="2">
    <source>
        <dbReference type="EMBL" id="MTI26790.1"/>
    </source>
</evidence>
<comment type="caution">
    <text evidence="2">The sequence shown here is derived from an EMBL/GenBank/DDBJ whole genome shotgun (WGS) entry which is preliminary data.</text>
</comment>
<dbReference type="Pfam" id="PF12867">
    <property type="entry name" value="DinB_2"/>
    <property type="match status" value="1"/>
</dbReference>